<keyword evidence="8" id="KW-0413">Isomerase</keyword>
<dbReference type="InterPro" id="IPR026694">
    <property type="entry name" value="CUSTOS"/>
</dbReference>
<evidence type="ECO:0000256" key="5">
    <source>
        <dbReference type="ARBA" id="ARBA00022687"/>
    </source>
</evidence>
<feature type="region of interest" description="Disordered" evidence="7">
    <location>
        <begin position="29"/>
        <end position="55"/>
    </location>
</feature>
<dbReference type="Pfam" id="PF23999">
    <property type="entry name" value="CUSTOS"/>
    <property type="match status" value="1"/>
</dbReference>
<evidence type="ECO:0000313" key="8">
    <source>
        <dbReference type="EMBL" id="CAB3264751.1"/>
    </source>
</evidence>
<evidence type="ECO:0000256" key="1">
    <source>
        <dbReference type="ARBA" id="ARBA00004259"/>
    </source>
</evidence>
<dbReference type="PANTHER" id="PTHR14482:SF0">
    <property type="entry name" value="PROTEIN CUSTOS"/>
    <property type="match status" value="1"/>
</dbReference>
<dbReference type="GO" id="GO:0005635">
    <property type="term" value="C:nuclear envelope"/>
    <property type="evidence" value="ECO:0007669"/>
    <property type="project" value="UniProtKB-SubCell"/>
</dbReference>
<reference evidence="8" key="1">
    <citation type="submission" date="2020-04" db="EMBL/GenBank/DDBJ databases">
        <authorList>
            <person name="Neveu A P."/>
        </authorList>
    </citation>
    <scope>NUCLEOTIDE SEQUENCE</scope>
    <source>
        <tissue evidence="8">Whole embryo</tissue>
    </source>
</reference>
<name>A0A6F9DNI9_9ASCI</name>
<keyword evidence="4" id="KW-0217">Developmental protein</keyword>
<dbReference type="GO" id="GO:0016853">
    <property type="term" value="F:isomerase activity"/>
    <property type="evidence" value="ECO:0007669"/>
    <property type="project" value="UniProtKB-KW"/>
</dbReference>
<gene>
    <name evidence="8" type="primary">Pdia5-001</name>
</gene>
<keyword evidence="5" id="KW-0879">Wnt signaling pathway</keyword>
<dbReference type="EMBL" id="LR788889">
    <property type="protein sequence ID" value="CAB3264751.1"/>
    <property type="molecule type" value="mRNA"/>
</dbReference>
<organism evidence="8">
    <name type="scientific">Phallusia mammillata</name>
    <dbReference type="NCBI Taxonomy" id="59560"/>
    <lineage>
        <taxon>Eukaryota</taxon>
        <taxon>Metazoa</taxon>
        <taxon>Chordata</taxon>
        <taxon>Tunicata</taxon>
        <taxon>Ascidiacea</taxon>
        <taxon>Phlebobranchia</taxon>
        <taxon>Ascidiidae</taxon>
        <taxon>Phallusia</taxon>
    </lineage>
</organism>
<evidence type="ECO:0000256" key="6">
    <source>
        <dbReference type="ARBA" id="ARBA00023242"/>
    </source>
</evidence>
<accession>A0A6F9DNI9</accession>
<protein>
    <recommendedName>
        <fullName evidence="3">Protein CUSTOS</fullName>
    </recommendedName>
</protein>
<evidence type="ECO:0000256" key="2">
    <source>
        <dbReference type="ARBA" id="ARBA00008632"/>
    </source>
</evidence>
<evidence type="ECO:0000256" key="7">
    <source>
        <dbReference type="SAM" id="MobiDB-lite"/>
    </source>
</evidence>
<dbReference type="GO" id="GO:0016055">
    <property type="term" value="P:Wnt signaling pathway"/>
    <property type="evidence" value="ECO:0007669"/>
    <property type="project" value="UniProtKB-KW"/>
</dbReference>
<keyword evidence="6" id="KW-0539">Nucleus</keyword>
<proteinExistence type="evidence at transcript level"/>
<sequence>METDTSSSSSDEEANERFKAAAAEELITFMKNPDAEKTPQASKSGKNAAKDSGQAKKSIREELFCESAMQDTVANTTPEFRAHVAKKLMKYYDGTLVNKSVCLNRSNASNFEAGGVKLLSNSSQFLKFPTEVNQTTKSNITKRAIQTSSSESEDESRFSSVAVSGNEVLQNGEGAFKR</sequence>
<dbReference type="PANTHER" id="PTHR14482">
    <property type="entry name" value="CHROMOSOME 12 ORF 43 HOMOLOG"/>
    <property type="match status" value="1"/>
</dbReference>
<feature type="region of interest" description="Disordered" evidence="7">
    <location>
        <begin position="139"/>
        <end position="165"/>
    </location>
</feature>
<evidence type="ECO:0000256" key="4">
    <source>
        <dbReference type="ARBA" id="ARBA00022473"/>
    </source>
</evidence>
<comment type="similarity">
    <text evidence="2">Belongs to the CUSTOS family.</text>
</comment>
<dbReference type="AlphaFoldDB" id="A0A6F9DNI9"/>
<comment type="subcellular location">
    <subcellularLocation>
        <location evidence="1">Nucleus envelope</location>
    </subcellularLocation>
</comment>
<evidence type="ECO:0000256" key="3">
    <source>
        <dbReference type="ARBA" id="ARBA00013465"/>
    </source>
</evidence>